<dbReference type="FunFam" id="3.40.50.10140:FF:000007">
    <property type="entry name" value="Disease resistance protein (TIR-NBS-LRR class)"/>
    <property type="match status" value="1"/>
</dbReference>
<dbReference type="InterPro" id="IPR058192">
    <property type="entry name" value="WHD_ROQ1-like"/>
</dbReference>
<evidence type="ECO:0000256" key="5">
    <source>
        <dbReference type="ARBA" id="ARBA00023027"/>
    </source>
</evidence>
<dbReference type="InterPro" id="IPR036163">
    <property type="entry name" value="HMA_dom_sf"/>
</dbReference>
<dbReference type="InterPro" id="IPR006121">
    <property type="entry name" value="HMA_dom"/>
</dbReference>
<dbReference type="InterPro" id="IPR023393">
    <property type="entry name" value="START-like_dom_sf"/>
</dbReference>
<dbReference type="Pfam" id="PF23282">
    <property type="entry name" value="WHD_ROQ1"/>
    <property type="match status" value="1"/>
</dbReference>
<dbReference type="SUPFAM" id="SSF46785">
    <property type="entry name" value="Winged helix' DNA-binding domain"/>
    <property type="match status" value="1"/>
</dbReference>
<evidence type="ECO:0000256" key="1">
    <source>
        <dbReference type="ARBA" id="ARBA00004170"/>
    </source>
</evidence>
<keyword evidence="5" id="KW-0520">NAD</keyword>
<dbReference type="SUPFAM" id="SSF52058">
    <property type="entry name" value="L domain-like"/>
    <property type="match status" value="1"/>
</dbReference>
<dbReference type="InterPro" id="IPR035897">
    <property type="entry name" value="Toll_tir_struct_dom_sf"/>
</dbReference>
<dbReference type="SUPFAM" id="SSF50729">
    <property type="entry name" value="PH domain-like"/>
    <property type="match status" value="1"/>
</dbReference>
<evidence type="ECO:0000256" key="3">
    <source>
        <dbReference type="ARBA" id="ARBA00022737"/>
    </source>
</evidence>
<dbReference type="STRING" id="35608.A0A2U1P108"/>
<dbReference type="GO" id="GO:0009626">
    <property type="term" value="P:plant-type hypersensitive response"/>
    <property type="evidence" value="ECO:0007669"/>
    <property type="project" value="UniProtKB-KW"/>
</dbReference>
<dbReference type="Gene3D" id="3.40.50.10140">
    <property type="entry name" value="Toll/interleukin-1 receptor homology (TIR) domain"/>
    <property type="match status" value="1"/>
</dbReference>
<dbReference type="PROSITE" id="PS50104">
    <property type="entry name" value="TIR"/>
    <property type="match status" value="1"/>
</dbReference>
<dbReference type="CDD" id="cd00371">
    <property type="entry name" value="HMA"/>
    <property type="match status" value="1"/>
</dbReference>
<dbReference type="GO" id="GO:0046872">
    <property type="term" value="F:metal ion binding"/>
    <property type="evidence" value="ECO:0007669"/>
    <property type="project" value="InterPro"/>
</dbReference>
<keyword evidence="9" id="KW-1185">Reference proteome</keyword>
<dbReference type="InterPro" id="IPR036390">
    <property type="entry name" value="WH_DNA-bd_sf"/>
</dbReference>
<dbReference type="PANTHER" id="PTHR11017">
    <property type="entry name" value="LEUCINE-RICH REPEAT-CONTAINING PROTEIN"/>
    <property type="match status" value="1"/>
</dbReference>
<dbReference type="Gene3D" id="3.30.70.100">
    <property type="match status" value="1"/>
</dbReference>
<dbReference type="Pfam" id="PF01582">
    <property type="entry name" value="TIR"/>
    <property type="match status" value="1"/>
</dbReference>
<dbReference type="SUPFAM" id="SSF52200">
    <property type="entry name" value="Toll/Interleukin receptor TIR domain"/>
    <property type="match status" value="1"/>
</dbReference>
<dbReference type="PANTHER" id="PTHR11017:SF492">
    <property type="entry name" value="TIR DOMAIN, P-LOOP CONTAINING NUCLEOSIDE TRIPHOSPHATE HYDROLASE"/>
    <property type="match status" value="1"/>
</dbReference>
<dbReference type="InterPro" id="IPR044974">
    <property type="entry name" value="Disease_R_plants"/>
</dbReference>
<dbReference type="InterPro" id="IPR002182">
    <property type="entry name" value="NB-ARC"/>
</dbReference>
<dbReference type="Proteomes" id="UP000245207">
    <property type="component" value="Unassembled WGS sequence"/>
</dbReference>
<evidence type="ECO:0000313" key="8">
    <source>
        <dbReference type="EMBL" id="PWA79446.1"/>
    </source>
</evidence>
<proteinExistence type="predicted"/>
<dbReference type="EMBL" id="PKPP01001853">
    <property type="protein sequence ID" value="PWA79446.1"/>
    <property type="molecule type" value="Genomic_DNA"/>
</dbReference>
<dbReference type="SMART" id="SM00255">
    <property type="entry name" value="TIR"/>
    <property type="match status" value="1"/>
</dbReference>
<organism evidence="8 9">
    <name type="scientific">Artemisia annua</name>
    <name type="common">Sweet wormwood</name>
    <dbReference type="NCBI Taxonomy" id="35608"/>
    <lineage>
        <taxon>Eukaryota</taxon>
        <taxon>Viridiplantae</taxon>
        <taxon>Streptophyta</taxon>
        <taxon>Embryophyta</taxon>
        <taxon>Tracheophyta</taxon>
        <taxon>Spermatophyta</taxon>
        <taxon>Magnoliopsida</taxon>
        <taxon>eudicotyledons</taxon>
        <taxon>Gunneridae</taxon>
        <taxon>Pentapetalae</taxon>
        <taxon>asterids</taxon>
        <taxon>campanulids</taxon>
        <taxon>Asterales</taxon>
        <taxon>Asteraceae</taxon>
        <taxon>Asteroideae</taxon>
        <taxon>Anthemideae</taxon>
        <taxon>Artemisiinae</taxon>
        <taxon>Artemisia</taxon>
    </lineage>
</organism>
<feature type="domain" description="TIR" evidence="6">
    <location>
        <begin position="12"/>
        <end position="178"/>
    </location>
</feature>
<name>A0A2U1P108_ARTAN</name>
<evidence type="ECO:0000256" key="4">
    <source>
        <dbReference type="ARBA" id="ARBA00022821"/>
    </source>
</evidence>
<dbReference type="Gene3D" id="1.10.8.430">
    <property type="entry name" value="Helical domain of apoptotic protease-activating factors"/>
    <property type="match status" value="1"/>
</dbReference>
<evidence type="ECO:0000259" key="7">
    <source>
        <dbReference type="PROSITE" id="PS50846"/>
    </source>
</evidence>
<feature type="domain" description="HMA" evidence="7">
    <location>
        <begin position="1116"/>
        <end position="1184"/>
    </location>
</feature>
<keyword evidence="3" id="KW-0677">Repeat</keyword>
<accession>A0A2U1P108</accession>
<dbReference type="InterPro" id="IPR042197">
    <property type="entry name" value="Apaf_helical"/>
</dbReference>
<dbReference type="OrthoDB" id="1357022at2759"/>
<reference evidence="8 9" key="1">
    <citation type="journal article" date="2018" name="Mol. Plant">
        <title>The genome of Artemisia annua provides insight into the evolution of Asteraceae family and artemisinin biosynthesis.</title>
        <authorList>
            <person name="Shen Q."/>
            <person name="Zhang L."/>
            <person name="Liao Z."/>
            <person name="Wang S."/>
            <person name="Yan T."/>
            <person name="Shi P."/>
            <person name="Liu M."/>
            <person name="Fu X."/>
            <person name="Pan Q."/>
            <person name="Wang Y."/>
            <person name="Lv Z."/>
            <person name="Lu X."/>
            <person name="Zhang F."/>
            <person name="Jiang W."/>
            <person name="Ma Y."/>
            <person name="Chen M."/>
            <person name="Hao X."/>
            <person name="Li L."/>
            <person name="Tang Y."/>
            <person name="Lv G."/>
            <person name="Zhou Y."/>
            <person name="Sun X."/>
            <person name="Brodelius P.E."/>
            <person name="Rose J.K.C."/>
            <person name="Tang K."/>
        </authorList>
    </citation>
    <scope>NUCLEOTIDE SEQUENCE [LARGE SCALE GENOMIC DNA]</scope>
    <source>
        <strain evidence="9">cv. Huhao1</strain>
        <tissue evidence="8">Leaf</tissue>
    </source>
</reference>
<keyword evidence="2" id="KW-0433">Leucine-rich repeat</keyword>
<dbReference type="GO" id="GO:0043531">
    <property type="term" value="F:ADP binding"/>
    <property type="evidence" value="ECO:0007669"/>
    <property type="project" value="InterPro"/>
</dbReference>
<dbReference type="Pfam" id="PF00931">
    <property type="entry name" value="NB-ARC"/>
    <property type="match status" value="1"/>
</dbReference>
<dbReference type="GO" id="GO:0007165">
    <property type="term" value="P:signal transduction"/>
    <property type="evidence" value="ECO:0007669"/>
    <property type="project" value="InterPro"/>
</dbReference>
<evidence type="ECO:0000256" key="2">
    <source>
        <dbReference type="ARBA" id="ARBA00022614"/>
    </source>
</evidence>
<comment type="caution">
    <text evidence="8">The sequence shown here is derived from an EMBL/GenBank/DDBJ whole genome shotgun (WGS) entry which is preliminary data.</text>
</comment>
<evidence type="ECO:0000259" key="6">
    <source>
        <dbReference type="PROSITE" id="PS50104"/>
    </source>
</evidence>
<dbReference type="PRINTS" id="PR00364">
    <property type="entry name" value="DISEASERSIST"/>
</dbReference>
<dbReference type="SUPFAM" id="SSF55008">
    <property type="entry name" value="HMA, heavy metal-associated domain"/>
    <property type="match status" value="1"/>
</dbReference>
<sequence length="1505" mass="170922">MASTALRLNRTNKYDVFLSFRSEDTRHSFTDHLYKALVQAGISTFRDNDEIDRGQELKPEIEKAITESRAYIIVLSENYAKSKWCLNELVLILEQRRNFNHFVLPVFYQVDPLDVRNQQQSFAIEAKDGVECSIWTKDNVSTWKASLTEVADLTGLVLFSGSEVDFISKVVDTIDCKLDLKLVSTPAHLTGIETRGESITSWLNDEEPSDNFLAICGMGGSGKTTLAQHVFNSNKHKFECSSFLQDIGRDHRQPNDLLGLQKQLLTDIIRGKNIKISNVCEGTNKIEEALQSKKVLIILDDIVEDDELAALLGKKGVHTQSKIIITTRRLDIYAWFGSLSRRCWVHKLELLNDYESVKLLSFHAFGSKIPMEGFEDLAVQLAKYCEGNPLALKVLGSSLFVSAEDPINSMIEIWSSRMNSLKSLKGDIDSKIQCVLQKSFESLPYPSDKELFLHIACLFIGAKKDAVATLLEDDYQAKSGIMTLINRCLLFITPTGTLAMHQLIQDMGRKIVCDESKDVAKRSRVWHDDESYRVLRKGDGSETIEGLTLNKQKVKQGVRSKPLSLKTPSHVKMKNLKILLLYNVKLYGSYKKNFPDLRCLGWYGSPQKTIPTGLFVSSLVAFIMTFGELEKFEPPTVLISLKILNLAHCPKLVSIRNLHRLPKLETLSLCTCTSLTYLCKTIGNLENLSKLNLTGCNKLWKASLNKYVNQLEKLKAICIGGGILDEQLLFLPRSLKFLYLGFCKVERNSDIPLVFHAQSFFYLSLEGNLFEFLPNKIDLNMLRTLKLNNCANLKSLICLPSTLEELYTDWCTSLEKITFQSARFKLQKFGYEGCFKLSEIQGLFKLVPIAKLDEAYLGHMKWIKAYEDGKVDLVGDVITKGRIWRLQMLFEYGIRSTFLPGIKDQSMMKSEYMSSSPCLSFHVPLCPNKCKLQGLNVTVLYRSLCEDKDQDMWGLFVQISNITKGITWMYNPVVYCKPKVDEDIVWLSYWPIGNILDAGDEVSVSSLPGVGMTVISGCGASLVYVDDGEVKQEENLENNASGEEVIGGDLSEFEVKKDRYYLCRRDFFMSKTSYQLKKLFDDTVHYPVSQGWRKSRHSTLFYEAYQHNQDTLKDSDRKIRCVLGVSFNNESEVDKVEKAVYSLEGVESVEIHKETGRLIVIGHVDPVKVETCVREFEKMVQTIMIMSNGGGDSATEEKVAGRSIFEHSGWVYHLGTNSLKREYCHRRYLHIKGKYVMMYKRNPHEHPSTKPIRRGVVGHTLVLEELGRRKVNDDDLHVLKFSNRLDEEKKGEIACATAGETRKWMEALEQAKKQAEYELSQSSNTRNKLSMETEINLGRHGRRQRVKQYASGVKRIISTKRGESLVRRSLSFGASRTIVEFCEGDTADVVEEHEWKCVRMSHGVRIFEDVSGYKGTKGVLVKAVADMEASTAFVFEEILSLHRHQKYEWDVLTSDLELVDSISRNSDVIYGSYDPRYLTRWKAALTEVANLTGMVVSGYAISILF</sequence>
<dbReference type="Gene3D" id="3.80.10.10">
    <property type="entry name" value="Ribonuclease Inhibitor"/>
    <property type="match status" value="1"/>
</dbReference>
<dbReference type="GO" id="GO:0016020">
    <property type="term" value="C:membrane"/>
    <property type="evidence" value="ECO:0007669"/>
    <property type="project" value="UniProtKB-SubCell"/>
</dbReference>
<dbReference type="InterPro" id="IPR000157">
    <property type="entry name" value="TIR_dom"/>
</dbReference>
<comment type="subcellular location">
    <subcellularLocation>
        <location evidence="1">Membrane</location>
        <topology evidence="1">Peripheral membrane protein</topology>
    </subcellularLocation>
</comment>
<dbReference type="SUPFAM" id="SSF52540">
    <property type="entry name" value="P-loop containing nucleoside triphosphate hydrolases"/>
    <property type="match status" value="1"/>
</dbReference>
<dbReference type="Gene3D" id="3.40.50.300">
    <property type="entry name" value="P-loop containing nucleotide triphosphate hydrolases"/>
    <property type="match status" value="1"/>
</dbReference>
<dbReference type="InterPro" id="IPR027417">
    <property type="entry name" value="P-loop_NTPase"/>
</dbReference>
<keyword evidence="4" id="KW-0611">Plant defense</keyword>
<dbReference type="InterPro" id="IPR032675">
    <property type="entry name" value="LRR_dom_sf"/>
</dbReference>
<evidence type="ECO:0000313" key="9">
    <source>
        <dbReference type="Proteomes" id="UP000245207"/>
    </source>
</evidence>
<gene>
    <name evidence="8" type="ORF">CTI12_AA206520</name>
</gene>
<dbReference type="PROSITE" id="PS50846">
    <property type="entry name" value="HMA_2"/>
    <property type="match status" value="1"/>
</dbReference>
<dbReference type="Gene3D" id="3.30.530.20">
    <property type="match status" value="1"/>
</dbReference>
<dbReference type="SUPFAM" id="SSF55961">
    <property type="entry name" value="Bet v1-like"/>
    <property type="match status" value="1"/>
</dbReference>
<keyword evidence="8" id="KW-0675">Receptor</keyword>
<protein>
    <submittedName>
        <fullName evidence="8">Toll/interleukin-1 receptor (TIR) domain-containing protein</fullName>
    </submittedName>
</protein>